<dbReference type="Pfam" id="PF13646">
    <property type="entry name" value="HEAT_2"/>
    <property type="match status" value="1"/>
</dbReference>
<dbReference type="AlphaFoldDB" id="A0A1H1DBF0"/>
<name>A0A1H1DBF0_9ACTN</name>
<dbReference type="STRING" id="35622.SAMN04489764_1925"/>
<protein>
    <submittedName>
        <fullName evidence="1">HEAT repeat-containing protein</fullName>
    </submittedName>
</protein>
<dbReference type="InterPro" id="IPR011989">
    <property type="entry name" value="ARM-like"/>
</dbReference>
<reference evidence="1 2" key="1">
    <citation type="submission" date="2016-10" db="EMBL/GenBank/DDBJ databases">
        <authorList>
            <person name="de Groot N.N."/>
        </authorList>
    </citation>
    <scope>NUCLEOTIDE SEQUENCE [LARGE SCALE GENOMIC DNA]</scope>
    <source>
        <strain evidence="1 2">DSM 43794</strain>
    </source>
</reference>
<dbReference type="InterPro" id="IPR004155">
    <property type="entry name" value="PBS_lyase_HEAT"/>
</dbReference>
<organism evidence="1 2">
    <name type="scientific">Thermostaphylospora chromogena</name>
    <dbReference type="NCBI Taxonomy" id="35622"/>
    <lineage>
        <taxon>Bacteria</taxon>
        <taxon>Bacillati</taxon>
        <taxon>Actinomycetota</taxon>
        <taxon>Actinomycetes</taxon>
        <taxon>Streptosporangiales</taxon>
        <taxon>Thermomonosporaceae</taxon>
        <taxon>Thermostaphylospora</taxon>
    </lineage>
</organism>
<proteinExistence type="predicted"/>
<evidence type="ECO:0000313" key="1">
    <source>
        <dbReference type="EMBL" id="SDQ73861.1"/>
    </source>
</evidence>
<dbReference type="SUPFAM" id="SSF48371">
    <property type="entry name" value="ARM repeat"/>
    <property type="match status" value="1"/>
</dbReference>
<dbReference type="SMART" id="SM00567">
    <property type="entry name" value="EZ_HEAT"/>
    <property type="match status" value="2"/>
</dbReference>
<evidence type="ECO:0000313" key="2">
    <source>
        <dbReference type="Proteomes" id="UP000217103"/>
    </source>
</evidence>
<dbReference type="Gene3D" id="1.25.10.10">
    <property type="entry name" value="Leucine-rich Repeat Variant"/>
    <property type="match status" value="1"/>
</dbReference>
<accession>A0A1H1DBF0</accession>
<dbReference type="InterPro" id="IPR016024">
    <property type="entry name" value="ARM-type_fold"/>
</dbReference>
<gene>
    <name evidence="1" type="ORF">SAMN04489764_1925</name>
</gene>
<sequence>MRELIQSALADADPDGATRWRAISLLQKRGDQETFDEAKRLCSSDTANERILGVDILGQLGRPGLPFAGRSVPVLRAIAADERDPMVLYSVLIAFGHLKDPRALPSVIELSAHEDPRVRYGAAYALPNVLGCPPDRDGLDALSRLAKDSDADVAEWAALGLALTCGEGLTD</sequence>
<dbReference type="Proteomes" id="UP000217103">
    <property type="component" value="Unassembled WGS sequence"/>
</dbReference>
<dbReference type="EMBL" id="FNKK01000002">
    <property type="protein sequence ID" value="SDQ73861.1"/>
    <property type="molecule type" value="Genomic_DNA"/>
</dbReference>
<keyword evidence="2" id="KW-1185">Reference proteome</keyword>